<reference evidence="10 11" key="1">
    <citation type="journal article" date="2015" name="Genome Biol. Evol.">
        <title>Phylogenomic analyses indicate that early fungi evolved digesting cell walls of algal ancestors of land plants.</title>
        <authorList>
            <person name="Chang Y."/>
            <person name="Wang S."/>
            <person name="Sekimoto S."/>
            <person name="Aerts A.L."/>
            <person name="Choi C."/>
            <person name="Clum A."/>
            <person name="LaButti K.M."/>
            <person name="Lindquist E.A."/>
            <person name="Yee Ngan C."/>
            <person name="Ohm R.A."/>
            <person name="Salamov A.A."/>
            <person name="Grigoriev I.V."/>
            <person name="Spatafora J.W."/>
            <person name="Berbee M.L."/>
        </authorList>
    </citation>
    <scope>NUCLEOTIDE SEQUENCE [LARGE SCALE GENOMIC DNA]</scope>
    <source>
        <strain evidence="10 11">NRRL 1564</strain>
    </source>
</reference>
<dbReference type="GO" id="GO:0016020">
    <property type="term" value="C:membrane"/>
    <property type="evidence" value="ECO:0007669"/>
    <property type="project" value="UniProtKB-SubCell"/>
</dbReference>
<dbReference type="EMBL" id="KZ303513">
    <property type="protein sequence ID" value="PIA14769.1"/>
    <property type="molecule type" value="Genomic_DNA"/>
</dbReference>
<dbReference type="PANTHER" id="PTHR47168:SF1">
    <property type="entry name" value="OS02G0798600 PROTEIN"/>
    <property type="match status" value="1"/>
</dbReference>
<evidence type="ECO:0000259" key="9">
    <source>
        <dbReference type="PROSITE" id="PS50089"/>
    </source>
</evidence>
<dbReference type="GO" id="GO:0008270">
    <property type="term" value="F:zinc ion binding"/>
    <property type="evidence" value="ECO:0007669"/>
    <property type="project" value="UniProtKB-KW"/>
</dbReference>
<evidence type="ECO:0000256" key="4">
    <source>
        <dbReference type="ARBA" id="ARBA00022771"/>
    </source>
</evidence>
<keyword evidence="6" id="KW-1133">Transmembrane helix</keyword>
<keyword evidence="11" id="KW-1185">Reference proteome</keyword>
<keyword evidence="5" id="KW-0862">Zinc</keyword>
<evidence type="ECO:0000256" key="6">
    <source>
        <dbReference type="ARBA" id="ARBA00022989"/>
    </source>
</evidence>
<evidence type="ECO:0000256" key="8">
    <source>
        <dbReference type="PROSITE-ProRule" id="PRU00175"/>
    </source>
</evidence>
<gene>
    <name evidence="10" type="ORF">COEREDRAFT_46037</name>
</gene>
<evidence type="ECO:0000256" key="7">
    <source>
        <dbReference type="ARBA" id="ARBA00023136"/>
    </source>
</evidence>
<dbReference type="PROSITE" id="PS50089">
    <property type="entry name" value="ZF_RING_2"/>
    <property type="match status" value="1"/>
</dbReference>
<sequence>MERCPICLESLGSENFIRELVCSHQFHVQCIDVWLTTYSALCPICKANHAKCGTDLQS</sequence>
<evidence type="ECO:0000256" key="2">
    <source>
        <dbReference type="ARBA" id="ARBA00022692"/>
    </source>
</evidence>
<organism evidence="10 11">
    <name type="scientific">Coemansia reversa (strain ATCC 12441 / NRRL 1564)</name>
    <dbReference type="NCBI Taxonomy" id="763665"/>
    <lineage>
        <taxon>Eukaryota</taxon>
        <taxon>Fungi</taxon>
        <taxon>Fungi incertae sedis</taxon>
        <taxon>Zoopagomycota</taxon>
        <taxon>Kickxellomycotina</taxon>
        <taxon>Kickxellomycetes</taxon>
        <taxon>Kickxellales</taxon>
        <taxon>Kickxellaceae</taxon>
        <taxon>Coemansia</taxon>
    </lineage>
</organism>
<evidence type="ECO:0000313" key="11">
    <source>
        <dbReference type="Proteomes" id="UP000242474"/>
    </source>
</evidence>
<dbReference type="SUPFAM" id="SSF57850">
    <property type="entry name" value="RING/U-box"/>
    <property type="match status" value="1"/>
</dbReference>
<dbReference type="PANTHER" id="PTHR47168">
    <property type="entry name" value="RING ZINC FINGER DOMAIN SUPERFAMILY PROTEIN-RELATED"/>
    <property type="match status" value="1"/>
</dbReference>
<keyword evidence="3" id="KW-0479">Metal-binding</keyword>
<dbReference type="SMART" id="SM00184">
    <property type="entry name" value="RING"/>
    <property type="match status" value="1"/>
</dbReference>
<name>A0A2G5B6Y6_COERN</name>
<feature type="domain" description="RING-type" evidence="9">
    <location>
        <begin position="4"/>
        <end position="46"/>
    </location>
</feature>
<dbReference type="InterPro" id="IPR051653">
    <property type="entry name" value="E3_ligase_sorting_rcpt"/>
</dbReference>
<proteinExistence type="predicted"/>
<evidence type="ECO:0000313" key="10">
    <source>
        <dbReference type="EMBL" id="PIA14769.1"/>
    </source>
</evidence>
<dbReference type="AlphaFoldDB" id="A0A2G5B6Y6"/>
<dbReference type="OrthoDB" id="8062037at2759"/>
<dbReference type="Gene3D" id="3.30.40.10">
    <property type="entry name" value="Zinc/RING finger domain, C3HC4 (zinc finger)"/>
    <property type="match status" value="1"/>
</dbReference>
<accession>A0A2G5B6Y6</accession>
<evidence type="ECO:0000256" key="5">
    <source>
        <dbReference type="ARBA" id="ARBA00022833"/>
    </source>
</evidence>
<dbReference type="Proteomes" id="UP000242474">
    <property type="component" value="Unassembled WGS sequence"/>
</dbReference>
<comment type="subcellular location">
    <subcellularLocation>
        <location evidence="1">Membrane</location>
        <topology evidence="1">Single-pass membrane protein</topology>
    </subcellularLocation>
</comment>
<keyword evidence="7" id="KW-0472">Membrane</keyword>
<dbReference type="InterPro" id="IPR001841">
    <property type="entry name" value="Znf_RING"/>
</dbReference>
<keyword evidence="2" id="KW-0812">Transmembrane</keyword>
<keyword evidence="4 8" id="KW-0863">Zinc-finger</keyword>
<protein>
    <recommendedName>
        <fullName evidence="9">RING-type domain-containing protein</fullName>
    </recommendedName>
</protein>
<evidence type="ECO:0000256" key="3">
    <source>
        <dbReference type="ARBA" id="ARBA00022723"/>
    </source>
</evidence>
<dbReference type="Pfam" id="PF13639">
    <property type="entry name" value="zf-RING_2"/>
    <property type="match status" value="1"/>
</dbReference>
<evidence type="ECO:0000256" key="1">
    <source>
        <dbReference type="ARBA" id="ARBA00004167"/>
    </source>
</evidence>
<dbReference type="InterPro" id="IPR013083">
    <property type="entry name" value="Znf_RING/FYVE/PHD"/>
</dbReference>
<dbReference type="STRING" id="763665.A0A2G5B6Y6"/>